<dbReference type="EMBL" id="JANAVZ010000001">
    <property type="protein sequence ID" value="MCT4331545.1"/>
    <property type="molecule type" value="Genomic_DNA"/>
</dbReference>
<organism evidence="8 9">
    <name type="scientific">Paracoccus maritimus</name>
    <dbReference type="NCBI Taxonomy" id="2933292"/>
    <lineage>
        <taxon>Bacteria</taxon>
        <taxon>Pseudomonadati</taxon>
        <taxon>Pseudomonadota</taxon>
        <taxon>Alphaproteobacteria</taxon>
        <taxon>Rhodobacterales</taxon>
        <taxon>Paracoccaceae</taxon>
        <taxon>Paracoccus</taxon>
    </lineage>
</organism>
<keyword evidence="9" id="KW-1185">Reference proteome</keyword>
<evidence type="ECO:0000313" key="8">
    <source>
        <dbReference type="EMBL" id="MCT4331545.1"/>
    </source>
</evidence>
<keyword evidence="3" id="KW-1003">Cell membrane</keyword>
<evidence type="ECO:0000256" key="1">
    <source>
        <dbReference type="ARBA" id="ARBA00004651"/>
    </source>
</evidence>
<name>A0ABT2K4T3_9RHOB</name>
<reference evidence="8 9" key="1">
    <citation type="submission" date="2022-04" db="EMBL/GenBank/DDBJ databases">
        <title>Paracoccus sp. YLB-12 draft genome sequence.</title>
        <authorList>
            <person name="Yu L."/>
        </authorList>
    </citation>
    <scope>NUCLEOTIDE SEQUENCE [LARGE SCALE GENOMIC DNA]</scope>
    <source>
        <strain evidence="8 9">YLB-12</strain>
    </source>
</reference>
<feature type="transmembrane region" description="Helical" evidence="7">
    <location>
        <begin position="66"/>
        <end position="86"/>
    </location>
</feature>
<keyword evidence="5 7" id="KW-1133">Transmembrane helix</keyword>
<dbReference type="InterPro" id="IPR051907">
    <property type="entry name" value="DoxX-like_oxidoreductase"/>
</dbReference>
<gene>
    <name evidence="8" type="ORF">MU516_01525</name>
</gene>
<evidence type="ECO:0000256" key="2">
    <source>
        <dbReference type="ARBA" id="ARBA00006679"/>
    </source>
</evidence>
<sequence>MTTDTTTQTRGLIVPQLKPLYALLSPISVTYMRVIAGIAFMVHGLPKISNPMGATGMVESIGFHPGWLWSPALAGTEFIGGLLLVLGLLTRPAALATSIVLLVTVYFHWIMKAEGYPGSELSLIWLGITLYFVAHGGGRWSLDRLIGRQF</sequence>
<feature type="transmembrane region" description="Helical" evidence="7">
    <location>
        <begin position="20"/>
        <end position="46"/>
    </location>
</feature>
<evidence type="ECO:0000256" key="5">
    <source>
        <dbReference type="ARBA" id="ARBA00022989"/>
    </source>
</evidence>
<dbReference type="InterPro" id="IPR032808">
    <property type="entry name" value="DoxX"/>
</dbReference>
<dbReference type="RefSeq" id="WP_260275440.1">
    <property type="nucleotide sequence ID" value="NZ_JANAVZ010000001.1"/>
</dbReference>
<evidence type="ECO:0000313" key="9">
    <source>
        <dbReference type="Proteomes" id="UP001320702"/>
    </source>
</evidence>
<dbReference type="Proteomes" id="UP001320702">
    <property type="component" value="Unassembled WGS sequence"/>
</dbReference>
<keyword evidence="4 7" id="KW-0812">Transmembrane</keyword>
<accession>A0ABT2K4T3</accession>
<feature type="transmembrane region" description="Helical" evidence="7">
    <location>
        <begin position="93"/>
        <end position="111"/>
    </location>
</feature>
<protein>
    <submittedName>
        <fullName evidence="8">DoxX family protein</fullName>
    </submittedName>
</protein>
<proteinExistence type="inferred from homology"/>
<keyword evidence="6 7" id="KW-0472">Membrane</keyword>
<evidence type="ECO:0000256" key="6">
    <source>
        <dbReference type="ARBA" id="ARBA00023136"/>
    </source>
</evidence>
<feature type="transmembrane region" description="Helical" evidence="7">
    <location>
        <begin position="123"/>
        <end position="142"/>
    </location>
</feature>
<comment type="caution">
    <text evidence="8">The sequence shown here is derived from an EMBL/GenBank/DDBJ whole genome shotgun (WGS) entry which is preliminary data.</text>
</comment>
<dbReference type="PANTHER" id="PTHR33452:SF1">
    <property type="entry name" value="INNER MEMBRANE PROTEIN YPHA-RELATED"/>
    <property type="match status" value="1"/>
</dbReference>
<dbReference type="PANTHER" id="PTHR33452">
    <property type="entry name" value="OXIDOREDUCTASE CATD-RELATED"/>
    <property type="match status" value="1"/>
</dbReference>
<comment type="subcellular location">
    <subcellularLocation>
        <location evidence="1">Cell membrane</location>
        <topology evidence="1">Multi-pass membrane protein</topology>
    </subcellularLocation>
</comment>
<evidence type="ECO:0000256" key="3">
    <source>
        <dbReference type="ARBA" id="ARBA00022475"/>
    </source>
</evidence>
<evidence type="ECO:0000256" key="4">
    <source>
        <dbReference type="ARBA" id="ARBA00022692"/>
    </source>
</evidence>
<dbReference type="Pfam" id="PF07681">
    <property type="entry name" value="DoxX"/>
    <property type="match status" value="1"/>
</dbReference>
<comment type="similarity">
    <text evidence="2">Belongs to the DoxX family.</text>
</comment>
<evidence type="ECO:0000256" key="7">
    <source>
        <dbReference type="SAM" id="Phobius"/>
    </source>
</evidence>